<dbReference type="PANTHER" id="PTHR44329:SF261">
    <property type="entry name" value="ZINC FINGER CONTAINING PROTEIN KINASE-RELATED"/>
    <property type="match status" value="1"/>
</dbReference>
<protein>
    <recommendedName>
        <fullName evidence="2">Protein kinase domain-containing protein</fullName>
    </recommendedName>
</protein>
<feature type="compositionally biased region" description="Polar residues" evidence="1">
    <location>
        <begin position="518"/>
        <end position="540"/>
    </location>
</feature>
<dbReference type="PRINTS" id="PR00109">
    <property type="entry name" value="TYRKINASE"/>
</dbReference>
<reference evidence="3 4" key="1">
    <citation type="journal article" date="2024" name="Science">
        <title>Giant polyketide synthase enzymes in the biosynthesis of giant marine polyether toxins.</title>
        <authorList>
            <person name="Fallon T.R."/>
            <person name="Shende V.V."/>
            <person name="Wierzbicki I.H."/>
            <person name="Pendleton A.L."/>
            <person name="Watervoot N.F."/>
            <person name="Auber R.P."/>
            <person name="Gonzalez D.J."/>
            <person name="Wisecaver J.H."/>
            <person name="Moore B.S."/>
        </authorList>
    </citation>
    <scope>NUCLEOTIDE SEQUENCE [LARGE SCALE GENOMIC DNA]</scope>
    <source>
        <strain evidence="3 4">12B1</strain>
    </source>
</reference>
<organism evidence="3 4">
    <name type="scientific">Prymnesium parvum</name>
    <name type="common">Toxic golden alga</name>
    <dbReference type="NCBI Taxonomy" id="97485"/>
    <lineage>
        <taxon>Eukaryota</taxon>
        <taxon>Haptista</taxon>
        <taxon>Haptophyta</taxon>
        <taxon>Prymnesiophyceae</taxon>
        <taxon>Prymnesiales</taxon>
        <taxon>Prymnesiaceae</taxon>
        <taxon>Prymnesium</taxon>
    </lineage>
</organism>
<proteinExistence type="predicted"/>
<feature type="domain" description="Protein kinase" evidence="2">
    <location>
        <begin position="162"/>
        <end position="420"/>
    </location>
</feature>
<dbReference type="InterPro" id="IPR000719">
    <property type="entry name" value="Prot_kinase_dom"/>
</dbReference>
<dbReference type="PANTHER" id="PTHR44329">
    <property type="entry name" value="SERINE/THREONINE-PROTEIN KINASE TNNI3K-RELATED"/>
    <property type="match status" value="1"/>
</dbReference>
<evidence type="ECO:0000259" key="2">
    <source>
        <dbReference type="PROSITE" id="PS50011"/>
    </source>
</evidence>
<feature type="compositionally biased region" description="Basic and acidic residues" evidence="1">
    <location>
        <begin position="1"/>
        <end position="11"/>
    </location>
</feature>
<dbReference type="EMBL" id="JBGBPQ010000014">
    <property type="protein sequence ID" value="KAL1510944.1"/>
    <property type="molecule type" value="Genomic_DNA"/>
</dbReference>
<gene>
    <name evidence="3" type="ORF">AB1Y20_005772</name>
</gene>
<dbReference type="SUPFAM" id="SSF56112">
    <property type="entry name" value="Protein kinase-like (PK-like)"/>
    <property type="match status" value="1"/>
</dbReference>
<feature type="region of interest" description="Disordered" evidence="1">
    <location>
        <begin position="494"/>
        <end position="540"/>
    </location>
</feature>
<sequence length="540" mass="58379">MIGESNKRQRSADSIAPLPQPDPLFLLPTDLEEWLGTADGSQTPAALDLFDQVMEAQNELAQSNPQPVPMGNAGHSQGQTWPTRMGSNAAAASDAYSWNYASGRDANPPVADSMYGHRGMAPTFGGDSMVDPRFGESSYHTPSGAPAPAEYPYADLISNKFASLKLYQSIDGKGHVWKGSWNGIVVAVKMIKVEQSMEADVLRRFKKLTHILDGIEHPNICKYFGNTMHQGHPFMVHEFIGGGSLHSFLHGSSDNSASWLPALPPRLLSRIALETASAVAYLHSKGVLHRNIKAASVLLDDDQHVKLADFGLSTTLASDLTAETGTYRWMAPEVIGHRKYDDKCDVHSYGMLLWELTHRKIPFQGRGALQAAFAVVQGERPPISLSGELQPFGNVIESCWQHLPTARPNMAKVVTMVQAIDDGSRTVYSQRVPQQHSQVNYPAPTNGTDSIHSTASNPYVYPSANPMSHSRHVVVASPAPNPMGAPAMGVSPMGPTMGAPPMGAPPMGSSHVMHRLQESGNSRSGSVQRNIPSHSSFRAS</sequence>
<name>A0AB34J2K6_PRYPA</name>
<accession>A0AB34J2K6</accession>
<dbReference type="Pfam" id="PF07714">
    <property type="entry name" value="PK_Tyr_Ser-Thr"/>
    <property type="match status" value="1"/>
</dbReference>
<dbReference type="Gene3D" id="1.10.510.10">
    <property type="entry name" value="Transferase(Phosphotransferase) domain 1"/>
    <property type="match status" value="1"/>
</dbReference>
<evidence type="ECO:0000256" key="1">
    <source>
        <dbReference type="SAM" id="MobiDB-lite"/>
    </source>
</evidence>
<evidence type="ECO:0000313" key="4">
    <source>
        <dbReference type="Proteomes" id="UP001515480"/>
    </source>
</evidence>
<dbReference type="GO" id="GO:0004674">
    <property type="term" value="F:protein serine/threonine kinase activity"/>
    <property type="evidence" value="ECO:0007669"/>
    <property type="project" value="TreeGrafter"/>
</dbReference>
<feature type="region of interest" description="Disordered" evidence="1">
    <location>
        <begin position="1"/>
        <end position="23"/>
    </location>
</feature>
<comment type="caution">
    <text evidence="3">The sequence shown here is derived from an EMBL/GenBank/DDBJ whole genome shotgun (WGS) entry which is preliminary data.</text>
</comment>
<dbReference type="InterPro" id="IPR001245">
    <property type="entry name" value="Ser-Thr/Tyr_kinase_cat_dom"/>
</dbReference>
<dbReference type="CDD" id="cd13999">
    <property type="entry name" value="STKc_MAP3K-like"/>
    <property type="match status" value="1"/>
</dbReference>
<dbReference type="GO" id="GO:0005524">
    <property type="term" value="F:ATP binding"/>
    <property type="evidence" value="ECO:0007669"/>
    <property type="project" value="InterPro"/>
</dbReference>
<dbReference type="AlphaFoldDB" id="A0AB34J2K6"/>
<keyword evidence="4" id="KW-1185">Reference proteome</keyword>
<dbReference type="Proteomes" id="UP001515480">
    <property type="component" value="Unassembled WGS sequence"/>
</dbReference>
<evidence type="ECO:0000313" key="3">
    <source>
        <dbReference type="EMBL" id="KAL1510944.1"/>
    </source>
</evidence>
<feature type="compositionally biased region" description="Low complexity" evidence="1">
    <location>
        <begin position="494"/>
        <end position="508"/>
    </location>
</feature>
<dbReference type="InterPro" id="IPR051681">
    <property type="entry name" value="Ser/Thr_Kinases-Pseudokinases"/>
</dbReference>
<dbReference type="InterPro" id="IPR011009">
    <property type="entry name" value="Kinase-like_dom_sf"/>
</dbReference>
<dbReference type="PROSITE" id="PS50011">
    <property type="entry name" value="PROTEIN_KINASE_DOM"/>
    <property type="match status" value="1"/>
</dbReference>